<protein>
    <submittedName>
        <fullName evidence="2">Tripartite tricarboxylate transporter substrate binding protein</fullName>
    </submittedName>
</protein>
<dbReference type="Pfam" id="PF03401">
    <property type="entry name" value="TctC"/>
    <property type="match status" value="1"/>
</dbReference>
<organism evidence="2 3">
    <name type="scientific">Thermanaerosceptrum fracticalcis</name>
    <dbReference type="NCBI Taxonomy" id="1712410"/>
    <lineage>
        <taxon>Bacteria</taxon>
        <taxon>Bacillati</taxon>
        <taxon>Bacillota</taxon>
        <taxon>Clostridia</taxon>
        <taxon>Eubacteriales</taxon>
        <taxon>Peptococcaceae</taxon>
        <taxon>Thermanaerosceptrum</taxon>
    </lineage>
</organism>
<dbReference type="KEGG" id="tfr:BR63_04390"/>
<dbReference type="SUPFAM" id="SSF53850">
    <property type="entry name" value="Periplasmic binding protein-like II"/>
    <property type="match status" value="1"/>
</dbReference>
<dbReference type="Gene3D" id="3.40.190.150">
    <property type="entry name" value="Bordetella uptake gene, domain 1"/>
    <property type="match status" value="1"/>
</dbReference>
<gene>
    <name evidence="2" type="ORF">BR63_04390</name>
</gene>
<dbReference type="PIRSF" id="PIRSF017082">
    <property type="entry name" value="YflP"/>
    <property type="match status" value="1"/>
</dbReference>
<evidence type="ECO:0000313" key="3">
    <source>
        <dbReference type="Proteomes" id="UP000515847"/>
    </source>
</evidence>
<evidence type="ECO:0000313" key="2">
    <source>
        <dbReference type="EMBL" id="QNB48292.1"/>
    </source>
</evidence>
<comment type="similarity">
    <text evidence="1">Belongs to the UPF0065 (bug) family.</text>
</comment>
<dbReference type="OrthoDB" id="8880247at2"/>
<dbReference type="CDD" id="cd07012">
    <property type="entry name" value="PBP2_Bug_TTT"/>
    <property type="match status" value="1"/>
</dbReference>
<dbReference type="InterPro" id="IPR042100">
    <property type="entry name" value="Bug_dom1"/>
</dbReference>
<dbReference type="AlphaFoldDB" id="A0A7G6E888"/>
<dbReference type="EMBL" id="CP045798">
    <property type="protein sequence ID" value="QNB48292.1"/>
    <property type="molecule type" value="Genomic_DNA"/>
</dbReference>
<dbReference type="Gene3D" id="3.40.190.10">
    <property type="entry name" value="Periplasmic binding protein-like II"/>
    <property type="match status" value="1"/>
</dbReference>
<proteinExistence type="inferred from homology"/>
<dbReference type="PANTHER" id="PTHR42928">
    <property type="entry name" value="TRICARBOXYLATE-BINDING PROTEIN"/>
    <property type="match status" value="1"/>
</dbReference>
<keyword evidence="3" id="KW-1185">Reference proteome</keyword>
<reference evidence="2 3" key="1">
    <citation type="journal article" date="2019" name="Front. Microbiol.">
        <title>Thermoanaerosceptrum fracticalcis gen. nov. sp. nov., a Novel Fumarate-Fermenting Microorganism From a Deep Fractured Carbonate Aquifer of the US Great Basin.</title>
        <authorList>
            <person name="Hamilton-Brehm S.D."/>
            <person name="Stewart L.E."/>
            <person name="Zavarin M."/>
            <person name="Caldwell M."/>
            <person name="Lawson P.A."/>
            <person name="Onstott T.C."/>
            <person name="Grzymski J."/>
            <person name="Neveux I."/>
            <person name="Lollar B.S."/>
            <person name="Russell C.E."/>
            <person name="Moser D.P."/>
        </authorList>
    </citation>
    <scope>NUCLEOTIDE SEQUENCE [LARGE SCALE GENOMIC DNA]</scope>
    <source>
        <strain evidence="2 3">DRI-13</strain>
    </source>
</reference>
<name>A0A7G6E888_THEFR</name>
<accession>A0A7G6E888</accession>
<dbReference type="PANTHER" id="PTHR42928:SF5">
    <property type="entry name" value="BLR1237 PROTEIN"/>
    <property type="match status" value="1"/>
</dbReference>
<dbReference type="InterPro" id="IPR005064">
    <property type="entry name" value="BUG"/>
</dbReference>
<sequence>MIIAFTAGGSSDVQARVVEKFWKKEFNNQPLVFDYKVGAGGQVGFTEIAKANPDGYTIGGINVPHIVFQALSSQATFKTEDFAYIAQVVKDPLLLAVKKDSPINNLNDFIAEAKKKDGKMNVGIVGPFTAHHVGIFQLADELKIKVNPVIFKGAADQNVALLGGHVDAMLGNLNDVMRDLNNFKILALADDQRHPWIKDVPTFKEMNVNFKADIRRGFAAPKNIKPEVLQKLREGFQKICNDPEYLKEMEKIGQPAAYLSGEEFEKYVKEYTANAKSVIEKYGLK</sequence>
<evidence type="ECO:0000256" key="1">
    <source>
        <dbReference type="ARBA" id="ARBA00006987"/>
    </source>
</evidence>
<dbReference type="Proteomes" id="UP000515847">
    <property type="component" value="Chromosome"/>
</dbReference>